<dbReference type="InterPro" id="IPR022712">
    <property type="entry name" value="Beta_Casp"/>
</dbReference>
<keyword evidence="9" id="KW-1185">Reference proteome</keyword>
<dbReference type="EMBL" id="REGN01000654">
    <property type="protein sequence ID" value="RNA40282.1"/>
    <property type="molecule type" value="Genomic_DNA"/>
</dbReference>
<dbReference type="InterPro" id="IPR036866">
    <property type="entry name" value="RibonucZ/Hydroxyglut_hydro"/>
</dbReference>
<dbReference type="OrthoDB" id="64353at2759"/>
<reference evidence="8 9" key="1">
    <citation type="journal article" date="2018" name="Sci. Rep.">
        <title>Genomic signatures of local adaptation to the degree of environmental predictability in rotifers.</title>
        <authorList>
            <person name="Franch-Gras L."/>
            <person name="Hahn C."/>
            <person name="Garcia-Roger E.M."/>
            <person name="Carmona M.J."/>
            <person name="Serra M."/>
            <person name="Gomez A."/>
        </authorList>
    </citation>
    <scope>NUCLEOTIDE SEQUENCE [LARGE SCALE GENOMIC DNA]</scope>
    <source>
        <strain evidence="8">HYR1</strain>
    </source>
</reference>
<dbReference type="CDD" id="cd16293">
    <property type="entry name" value="CPSF2-like_MBL-fold"/>
    <property type="match status" value="1"/>
</dbReference>
<dbReference type="InterPro" id="IPR035639">
    <property type="entry name" value="CPSF2_MBL"/>
</dbReference>
<dbReference type="GO" id="GO:0005847">
    <property type="term" value="C:mRNA cleavage and polyadenylation specificity factor complex"/>
    <property type="evidence" value="ECO:0007669"/>
    <property type="project" value="InterPro"/>
</dbReference>
<evidence type="ECO:0000259" key="7">
    <source>
        <dbReference type="SMART" id="SM01027"/>
    </source>
</evidence>
<accession>A0A3M7SX32</accession>
<dbReference type="STRING" id="10195.A0A3M7SX32"/>
<dbReference type="SUPFAM" id="SSF56281">
    <property type="entry name" value="Metallo-hydrolase/oxidoreductase"/>
    <property type="match status" value="1"/>
</dbReference>
<proteinExistence type="inferred from homology"/>
<evidence type="ECO:0000313" key="8">
    <source>
        <dbReference type="EMBL" id="RNA40282.1"/>
    </source>
</evidence>
<evidence type="ECO:0000256" key="2">
    <source>
        <dbReference type="ARBA" id="ARBA00010624"/>
    </source>
</evidence>
<dbReference type="Pfam" id="PF07521">
    <property type="entry name" value="RMMBL"/>
    <property type="match status" value="1"/>
</dbReference>
<dbReference type="GO" id="GO:0006398">
    <property type="term" value="P:mRNA 3'-end processing by stem-loop binding and cleavage"/>
    <property type="evidence" value="ECO:0007669"/>
    <property type="project" value="InterPro"/>
</dbReference>
<dbReference type="InterPro" id="IPR011108">
    <property type="entry name" value="RMMBL"/>
</dbReference>
<dbReference type="Proteomes" id="UP000276133">
    <property type="component" value="Unassembled WGS sequence"/>
</dbReference>
<dbReference type="FunFam" id="3.60.15.10:FF:000008">
    <property type="entry name" value="Cleavage and polyadenylation specificity factor subunit 2"/>
    <property type="match status" value="1"/>
</dbReference>
<dbReference type="AlphaFoldDB" id="A0A3M7SX32"/>
<comment type="similarity">
    <text evidence="2 6">Belongs to the metallo-beta-lactamase superfamily. RNA-metabolizing metallo-beta-lactamase-like family. CPSF2/YSH1 subfamily.</text>
</comment>
<evidence type="ECO:0000256" key="3">
    <source>
        <dbReference type="ARBA" id="ARBA00022664"/>
    </source>
</evidence>
<organism evidence="8 9">
    <name type="scientific">Brachionus plicatilis</name>
    <name type="common">Marine rotifer</name>
    <name type="synonym">Brachionus muelleri</name>
    <dbReference type="NCBI Taxonomy" id="10195"/>
    <lineage>
        <taxon>Eukaryota</taxon>
        <taxon>Metazoa</taxon>
        <taxon>Spiralia</taxon>
        <taxon>Gnathifera</taxon>
        <taxon>Rotifera</taxon>
        <taxon>Eurotatoria</taxon>
        <taxon>Monogononta</taxon>
        <taxon>Pseudotrocha</taxon>
        <taxon>Ploima</taxon>
        <taxon>Brachionidae</taxon>
        <taxon>Brachionus</taxon>
    </lineage>
</organism>
<evidence type="ECO:0000256" key="6">
    <source>
        <dbReference type="RuleBase" id="RU365006"/>
    </source>
</evidence>
<evidence type="ECO:0000256" key="4">
    <source>
        <dbReference type="ARBA" id="ARBA00022884"/>
    </source>
</evidence>
<dbReference type="InterPro" id="IPR001279">
    <property type="entry name" value="Metallo-B-lactamas"/>
</dbReference>
<evidence type="ECO:0000256" key="1">
    <source>
        <dbReference type="ARBA" id="ARBA00004123"/>
    </source>
</evidence>
<evidence type="ECO:0000256" key="5">
    <source>
        <dbReference type="ARBA" id="ARBA00023242"/>
    </source>
</evidence>
<dbReference type="PANTHER" id="PTHR45922:SF1">
    <property type="entry name" value="CLEAVAGE AND POLYADENYLATION SPECIFICITY FACTOR SUBUNIT 2"/>
    <property type="match status" value="1"/>
</dbReference>
<dbReference type="PANTHER" id="PTHR45922">
    <property type="entry name" value="CLEAVAGE AND POLYADENYLATION SPECIFICITY FACTOR SUBUNIT 2"/>
    <property type="match status" value="1"/>
</dbReference>
<gene>
    <name evidence="8" type="ORF">BpHYR1_017889</name>
</gene>
<dbReference type="InterPro" id="IPR025069">
    <property type="entry name" value="Cpsf2_C"/>
</dbReference>
<dbReference type="SMART" id="SM01027">
    <property type="entry name" value="Beta-Casp"/>
    <property type="match status" value="1"/>
</dbReference>
<comment type="caution">
    <text evidence="8">The sequence shown here is derived from an EMBL/GenBank/DDBJ whole genome shotgun (WGS) entry which is preliminary data.</text>
</comment>
<dbReference type="InterPro" id="IPR027075">
    <property type="entry name" value="CPSF2"/>
</dbReference>
<dbReference type="Pfam" id="PF13299">
    <property type="entry name" value="CPSF100_C"/>
    <property type="match status" value="1"/>
</dbReference>
<dbReference type="Pfam" id="PF10996">
    <property type="entry name" value="Beta-Casp"/>
    <property type="match status" value="1"/>
</dbReference>
<dbReference type="Pfam" id="PF16661">
    <property type="entry name" value="Lactamase_B_6"/>
    <property type="match status" value="1"/>
</dbReference>
<evidence type="ECO:0000313" key="9">
    <source>
        <dbReference type="Proteomes" id="UP000276133"/>
    </source>
</evidence>
<keyword evidence="4 6" id="KW-0694">RNA-binding</keyword>
<keyword evidence="5 6" id="KW-0539">Nucleus</keyword>
<feature type="domain" description="Beta-Casp" evidence="7">
    <location>
        <begin position="243"/>
        <end position="371"/>
    </location>
</feature>
<sequence length="745" mass="86359">MSSIIKFRALSGAYDDGPLCYLLQIDEYRFMIDCGWNEKCSPEIIEKYKQNIKSVDAILLSYPDFNHLGALPYLVSKMNLKCHIYCTVPVFKMGQMFLYDFILSKNHYEDFSIYDLDDIDNTFDKIQQIKYSQTVSLKGKGQGLQITALPSGHMIGGTIWKILKDDEEEIIYAVDYNHHKERHLNGCILDSINKPTILITDSYNFLYHQEKRKARDEKLLEKILNTLRNDGNMMICTDTAGRVLELAYFLDQLWKNENSGLFSYSIALLNNVSVSVIEFAKSQVEWMNDKIVQSFEVGRYNPFDFKYIKLCTSLNELKYLNGPSRNKLVLVSLSDLECGHAKSLFVDWCSDPKNTILFTSRAAANTLAAKLLEEPKQKQITIQLSRRINLEGEELEEYYQKLFEKEQEEEERLRKSKELESIDESLSEDEKSAEDLVNHIPAGNHDLMKIQENKNQFFKLNRKRFPMFPYKEELVKWDDYGEDLKKDEFAYLIEPNPYEHKQLEVVDIEMPEVENHEQEEIPTKCVSETIALDVRCKLVYIDYEGRSDGESIKKILSNVKPKNLVIIHGNEKSTREMKEYCQKHQIVQDRIFTPKIGEIVNATLETQIYNIKLKDELVSSLKFQKIKDYELAWVDAVVKSGNFDAEFQSGQKSEASTEFGFSLHPLPKDSSDKHKTVFVNEPKLSDLKQIFTQNSIQAEFHGGVLVCNGMIALKKNQSGRIILEGVVSDDYYKVRKILYDQYAML</sequence>
<dbReference type="Gene3D" id="3.60.15.10">
    <property type="entry name" value="Ribonuclease Z/Hydroxyacylglutathione hydrolase-like"/>
    <property type="match status" value="1"/>
</dbReference>
<name>A0A3M7SX32_BRAPC</name>
<dbReference type="GO" id="GO:0003723">
    <property type="term" value="F:RNA binding"/>
    <property type="evidence" value="ECO:0007669"/>
    <property type="project" value="UniProtKB-KW"/>
</dbReference>
<keyword evidence="3 6" id="KW-0507">mRNA processing</keyword>
<comment type="subcellular location">
    <subcellularLocation>
        <location evidence="1 6">Nucleus</location>
    </subcellularLocation>
</comment>
<protein>
    <recommendedName>
        <fullName evidence="6">Cleavage and polyadenylation specificity factor subunit 2</fullName>
    </recommendedName>
    <alternativeName>
        <fullName evidence="6">Cleavage and polyadenylation specificity factor 100 kDa subunit</fullName>
    </alternativeName>
</protein>